<evidence type="ECO:0008006" key="3">
    <source>
        <dbReference type="Google" id="ProtNLM"/>
    </source>
</evidence>
<dbReference type="EMBL" id="BGZK01000180">
    <property type="protein sequence ID" value="GBP26423.1"/>
    <property type="molecule type" value="Genomic_DNA"/>
</dbReference>
<name>A0A4C1UIX1_EUMVA</name>
<protein>
    <recommendedName>
        <fullName evidence="3">Mos1 transposase HTH domain-containing protein</fullName>
    </recommendedName>
</protein>
<comment type="caution">
    <text evidence="1">The sequence shown here is derived from an EMBL/GenBank/DDBJ whole genome shotgun (WGS) entry which is preliminary data.</text>
</comment>
<evidence type="ECO:0000313" key="1">
    <source>
        <dbReference type="EMBL" id="GBP26423.1"/>
    </source>
</evidence>
<gene>
    <name evidence="1" type="ORF">EVAR_75555_1</name>
</gene>
<keyword evidence="2" id="KW-1185">Reference proteome</keyword>
<organism evidence="1 2">
    <name type="scientific">Eumeta variegata</name>
    <name type="common">Bagworm moth</name>
    <name type="synonym">Eumeta japonica</name>
    <dbReference type="NCBI Taxonomy" id="151549"/>
    <lineage>
        <taxon>Eukaryota</taxon>
        <taxon>Metazoa</taxon>
        <taxon>Ecdysozoa</taxon>
        <taxon>Arthropoda</taxon>
        <taxon>Hexapoda</taxon>
        <taxon>Insecta</taxon>
        <taxon>Pterygota</taxon>
        <taxon>Neoptera</taxon>
        <taxon>Endopterygota</taxon>
        <taxon>Lepidoptera</taxon>
        <taxon>Glossata</taxon>
        <taxon>Ditrysia</taxon>
        <taxon>Tineoidea</taxon>
        <taxon>Psychidae</taxon>
        <taxon>Oiketicinae</taxon>
        <taxon>Eumeta</taxon>
    </lineage>
</organism>
<dbReference type="Proteomes" id="UP000299102">
    <property type="component" value="Unassembled WGS sequence"/>
</dbReference>
<dbReference type="AlphaFoldDB" id="A0A4C1UIX1"/>
<evidence type="ECO:0000313" key="2">
    <source>
        <dbReference type="Proteomes" id="UP000299102"/>
    </source>
</evidence>
<proteinExistence type="predicted"/>
<accession>A0A4C1UIX1</accession>
<sequence length="127" mass="14203">MEAGRLACHPLNLLITIHPMKYHNVDLTDITPTNIIKIGRSCQRHQSAFGGEAPSRSFVYSWFSEFGRGLDHLFANSRAGRLATTVTETNIHTVRQLIGTSKRSLKTFLRKPGPSAFYVSSKECKIV</sequence>
<reference evidence="1 2" key="1">
    <citation type="journal article" date="2019" name="Commun. Biol.">
        <title>The bagworm genome reveals a unique fibroin gene that provides high tensile strength.</title>
        <authorList>
            <person name="Kono N."/>
            <person name="Nakamura H."/>
            <person name="Ohtoshi R."/>
            <person name="Tomita M."/>
            <person name="Numata K."/>
            <person name="Arakawa K."/>
        </authorList>
    </citation>
    <scope>NUCLEOTIDE SEQUENCE [LARGE SCALE GENOMIC DNA]</scope>
</reference>